<reference evidence="1" key="1">
    <citation type="submission" date="2018-11" db="EMBL/GenBank/DDBJ databases">
        <authorList>
            <consortium name="Pathogen Informatics"/>
        </authorList>
    </citation>
    <scope>NUCLEOTIDE SEQUENCE</scope>
</reference>
<dbReference type="InterPro" id="IPR039421">
    <property type="entry name" value="Type_1_exporter"/>
</dbReference>
<keyword evidence="2" id="KW-1185">Reference proteome</keyword>
<dbReference type="SUPFAM" id="SSF52540">
    <property type="entry name" value="P-loop containing nucleoside triphosphate hydrolases"/>
    <property type="match status" value="1"/>
</dbReference>
<dbReference type="GO" id="GO:0042626">
    <property type="term" value="F:ATPase-coupled transmembrane transporter activity"/>
    <property type="evidence" value="ECO:0007669"/>
    <property type="project" value="TreeGrafter"/>
</dbReference>
<dbReference type="EMBL" id="CAAALY010124323">
    <property type="protein sequence ID" value="VEL31592.1"/>
    <property type="molecule type" value="Genomic_DNA"/>
</dbReference>
<dbReference type="Gene3D" id="3.40.50.300">
    <property type="entry name" value="P-loop containing nucleotide triphosphate hydrolases"/>
    <property type="match status" value="1"/>
</dbReference>
<dbReference type="InterPro" id="IPR027417">
    <property type="entry name" value="P-loop_NTPase"/>
</dbReference>
<protein>
    <recommendedName>
        <fullName evidence="3">ABC transporter domain-containing protein</fullName>
    </recommendedName>
</protein>
<evidence type="ECO:0000313" key="1">
    <source>
        <dbReference type="EMBL" id="VEL31592.1"/>
    </source>
</evidence>
<sequence length="111" mass="12178">MDTQILCLPDGLASPSHSNNAHAFPLLPEVANKRSLDIRFDDVSFAYPTRSESRVFDSFSLDVPAGRVVALVGHSGAGKIAQLWGYFGVILRLWGVDEAYDLIPFRGQIES</sequence>
<evidence type="ECO:0000313" key="2">
    <source>
        <dbReference type="Proteomes" id="UP000784294"/>
    </source>
</evidence>
<organism evidence="1 2">
    <name type="scientific">Protopolystoma xenopodis</name>
    <dbReference type="NCBI Taxonomy" id="117903"/>
    <lineage>
        <taxon>Eukaryota</taxon>
        <taxon>Metazoa</taxon>
        <taxon>Spiralia</taxon>
        <taxon>Lophotrochozoa</taxon>
        <taxon>Platyhelminthes</taxon>
        <taxon>Monogenea</taxon>
        <taxon>Polyopisthocotylea</taxon>
        <taxon>Polystomatidea</taxon>
        <taxon>Polystomatidae</taxon>
        <taxon>Protopolystoma</taxon>
    </lineage>
</organism>
<proteinExistence type="predicted"/>
<name>A0A448X9K4_9PLAT</name>
<gene>
    <name evidence="1" type="ORF">PXEA_LOCUS25032</name>
</gene>
<accession>A0A448X9K4</accession>
<dbReference type="Proteomes" id="UP000784294">
    <property type="component" value="Unassembled WGS sequence"/>
</dbReference>
<dbReference type="AlphaFoldDB" id="A0A448X9K4"/>
<dbReference type="PANTHER" id="PTHR24221">
    <property type="entry name" value="ATP-BINDING CASSETTE SUB-FAMILY B"/>
    <property type="match status" value="1"/>
</dbReference>
<dbReference type="OrthoDB" id="6500128at2759"/>
<evidence type="ECO:0008006" key="3">
    <source>
        <dbReference type="Google" id="ProtNLM"/>
    </source>
</evidence>
<dbReference type="PANTHER" id="PTHR24221:SF503">
    <property type="entry name" value="MITOCHONDRIAL POTASSIUM CHANNEL ATP-BINDING SUBUNIT"/>
    <property type="match status" value="1"/>
</dbReference>
<comment type="caution">
    <text evidence="1">The sequence shown here is derived from an EMBL/GenBank/DDBJ whole genome shotgun (WGS) entry which is preliminary data.</text>
</comment>
<dbReference type="GO" id="GO:0016020">
    <property type="term" value="C:membrane"/>
    <property type="evidence" value="ECO:0007669"/>
    <property type="project" value="TreeGrafter"/>
</dbReference>